<dbReference type="FunFam" id="3.30.40.10:FF:000112">
    <property type="entry name" value="RING finger protein 10"/>
    <property type="match status" value="1"/>
</dbReference>
<dbReference type="SMART" id="SM00184">
    <property type="entry name" value="RING"/>
    <property type="match status" value="1"/>
</dbReference>
<comment type="subcellular location">
    <subcellularLocation>
        <location evidence="3">Cytoplasm</location>
    </subcellularLocation>
    <subcellularLocation>
        <location evidence="2">Nucleus</location>
    </subcellularLocation>
</comment>
<keyword evidence="7" id="KW-0963">Cytoplasm</keyword>
<sequence length="789" mass="89299">MWEDILTMEKKPLPRQPSLTNSNAIEKKTDSSPNKFVRFNKRRDHGNGRGAMQDFSIRGQVSQKSRSTLDKRPRSRGCFTDRQREEVARPDSFEVGSAFYHGSKKGNLNHLLNFTFAARENVVGSSHRPQARRTRVTYNKEQYLQANCQFVVKNTGDYTVQAKNADALVEWDLVEQVITFSHDSGTCPICLHVPSAGKITRCGHVYCWACILHYLSLDDRTWRKCPICYESVHTCDLRSVKIIQRNLYTVGDTITFQLMKRGKGSTYAMPCGQWQDKEDQHQRFNDGEDNVYAKVLVADATQIQTSVIEEERRALKDQLLTAEPSEVCFIESALAYLDEREAVLQGKVNAEQVAVRHMKQLEEARQQEEHPLTNHFVGAQDRLLKKACKHYIDAFDEDYEEAEEDATCSIVSEEISEEEEEDFPVCSVGLTDDHRLDAKCSNVECTKTDKMADQSYKVPDMPTSSEVAGAMAEGQEQAACNDTGVHNLANINKSKDAFYFYQAIDGQHIYLHSLNARCIISQYGSLEHGPTTITATIVDKEIAFMTENIRRRLRYLSHLPLTCEFQVLEVSLGPPIISKHTLQLFTDEFKKRSRQRQKRVREDKRQARKLQIEERKTYGLYPELRLSLDNPEHFPAPPVTAEELQLSLSLSDDSRDVGAFTDPPGPTTCMAETIPKGNEDATNEQTSFSFAAALKKAKQPSPAVFESRHKTSVHSAATSSSSKLLPHEKTCNDSDEETHVPLFSESFGEAIQKALDTLESGNTVSNSKKTSGKKKKEKKLLFSTSMMRR</sequence>
<keyword evidence="12" id="KW-0862">Zinc</keyword>
<feature type="domain" description="RING-type" evidence="18">
    <location>
        <begin position="187"/>
        <end position="228"/>
    </location>
</feature>
<evidence type="ECO:0000256" key="6">
    <source>
        <dbReference type="ARBA" id="ARBA00012483"/>
    </source>
</evidence>
<dbReference type="OMA" id="PRWKKCP"/>
<evidence type="ECO:0000256" key="17">
    <source>
        <dbReference type="SAM" id="MobiDB-lite"/>
    </source>
</evidence>
<dbReference type="PANTHER" id="PTHR12983:SF9">
    <property type="entry name" value="E3 UBIQUITIN-PROTEIN LIGASE RNF10"/>
    <property type="match status" value="1"/>
</dbReference>
<comment type="pathway">
    <text evidence="4">Protein modification; protein ubiquitination.</text>
</comment>
<dbReference type="EC" id="2.3.2.27" evidence="6"/>
<evidence type="ECO:0000256" key="16">
    <source>
        <dbReference type="PROSITE-ProRule" id="PRU00175"/>
    </source>
</evidence>
<protein>
    <recommendedName>
        <fullName evidence="14">E3 ubiquitin-protein ligase RNF10</fullName>
        <ecNumber evidence="6">2.3.2.27</ecNumber>
    </recommendedName>
    <alternativeName>
        <fullName evidence="15">RING finger protein 10</fullName>
    </alternativeName>
</protein>
<dbReference type="GO" id="GO:0045944">
    <property type="term" value="P:positive regulation of transcription by RNA polymerase II"/>
    <property type="evidence" value="ECO:0007669"/>
    <property type="project" value="TreeGrafter"/>
</dbReference>
<organism evidence="19 20">
    <name type="scientific">Pomacea canaliculata</name>
    <name type="common">Golden apple snail</name>
    <dbReference type="NCBI Taxonomy" id="400727"/>
    <lineage>
        <taxon>Eukaryota</taxon>
        <taxon>Metazoa</taxon>
        <taxon>Spiralia</taxon>
        <taxon>Lophotrochozoa</taxon>
        <taxon>Mollusca</taxon>
        <taxon>Gastropoda</taxon>
        <taxon>Caenogastropoda</taxon>
        <taxon>Architaenioglossa</taxon>
        <taxon>Ampullarioidea</taxon>
        <taxon>Ampullariidae</taxon>
        <taxon>Pomacea</taxon>
    </lineage>
</organism>
<evidence type="ECO:0000256" key="13">
    <source>
        <dbReference type="ARBA" id="ARBA00023242"/>
    </source>
</evidence>
<dbReference type="InterPro" id="IPR017907">
    <property type="entry name" value="Znf_RING_CS"/>
</dbReference>
<comment type="caution">
    <text evidence="19">The sequence shown here is derived from an EMBL/GenBank/DDBJ whole genome shotgun (WGS) entry which is preliminary data.</text>
</comment>
<evidence type="ECO:0000256" key="7">
    <source>
        <dbReference type="ARBA" id="ARBA00022490"/>
    </source>
</evidence>
<dbReference type="InterPro" id="IPR013083">
    <property type="entry name" value="Znf_RING/FYVE/PHD"/>
</dbReference>
<reference evidence="19 20" key="1">
    <citation type="submission" date="2018-04" db="EMBL/GenBank/DDBJ databases">
        <title>The genome of golden apple snail Pomacea canaliculata provides insight into stress tolerance and invasive adaptation.</title>
        <authorList>
            <person name="Liu C."/>
            <person name="Liu B."/>
            <person name="Ren Y."/>
            <person name="Zhang Y."/>
            <person name="Wang H."/>
            <person name="Li S."/>
            <person name="Jiang F."/>
            <person name="Yin L."/>
            <person name="Zhang G."/>
            <person name="Qian W."/>
            <person name="Fan W."/>
        </authorList>
    </citation>
    <scope>NUCLEOTIDE SEQUENCE [LARGE SCALE GENOMIC DNA]</scope>
    <source>
        <strain evidence="19">SZHN2017</strain>
        <tissue evidence="19">Muscle</tissue>
    </source>
</reference>
<keyword evidence="20" id="KW-1185">Reference proteome</keyword>
<accession>A0A2T7PE67</accession>
<dbReference type="Gene3D" id="3.30.40.10">
    <property type="entry name" value="Zinc/RING finger domain, C3HC4 (zinc finger)"/>
    <property type="match status" value="1"/>
</dbReference>
<dbReference type="PROSITE" id="PS50089">
    <property type="entry name" value="ZF_RING_2"/>
    <property type="match status" value="1"/>
</dbReference>
<feature type="region of interest" description="Disordered" evidence="17">
    <location>
        <begin position="1"/>
        <end position="78"/>
    </location>
</feature>
<evidence type="ECO:0000256" key="5">
    <source>
        <dbReference type="ARBA" id="ARBA00008117"/>
    </source>
</evidence>
<keyword evidence="10 16" id="KW-0863">Zinc-finger</keyword>
<evidence type="ECO:0000256" key="15">
    <source>
        <dbReference type="ARBA" id="ARBA00035390"/>
    </source>
</evidence>
<dbReference type="OrthoDB" id="302966at2759"/>
<keyword evidence="13" id="KW-0539">Nucleus</keyword>
<keyword evidence="9" id="KW-0479">Metal-binding</keyword>
<name>A0A2T7PE67_POMCA</name>
<dbReference type="InterPro" id="IPR001841">
    <property type="entry name" value="Znf_RING"/>
</dbReference>
<evidence type="ECO:0000256" key="9">
    <source>
        <dbReference type="ARBA" id="ARBA00022723"/>
    </source>
</evidence>
<dbReference type="AlphaFoldDB" id="A0A2T7PE67"/>
<evidence type="ECO:0000256" key="14">
    <source>
        <dbReference type="ARBA" id="ARBA00035131"/>
    </source>
</evidence>
<dbReference type="GO" id="GO:0005737">
    <property type="term" value="C:cytoplasm"/>
    <property type="evidence" value="ECO:0007669"/>
    <property type="project" value="UniProtKB-SubCell"/>
</dbReference>
<keyword evidence="11" id="KW-0833">Ubl conjugation pathway</keyword>
<dbReference type="CDD" id="cd16536">
    <property type="entry name" value="RING-HC_RNF10"/>
    <property type="match status" value="1"/>
</dbReference>
<dbReference type="PANTHER" id="PTHR12983">
    <property type="entry name" value="RING FINGER 10 FAMILY MEMBER"/>
    <property type="match status" value="1"/>
</dbReference>
<evidence type="ECO:0000256" key="2">
    <source>
        <dbReference type="ARBA" id="ARBA00004123"/>
    </source>
</evidence>
<dbReference type="PROSITE" id="PS00518">
    <property type="entry name" value="ZF_RING_1"/>
    <property type="match status" value="1"/>
</dbReference>
<dbReference type="InterPro" id="IPR018957">
    <property type="entry name" value="Znf_C3HC4_RING-type"/>
</dbReference>
<comment type="similarity">
    <text evidence="5">Belongs to the RNF10 family.</text>
</comment>
<evidence type="ECO:0000256" key="8">
    <source>
        <dbReference type="ARBA" id="ARBA00022679"/>
    </source>
</evidence>
<feature type="region of interest" description="Disordered" evidence="17">
    <location>
        <begin position="713"/>
        <end position="736"/>
    </location>
</feature>
<dbReference type="STRING" id="400727.A0A2T7PE67"/>
<dbReference type="GO" id="GO:0008270">
    <property type="term" value="F:zinc ion binding"/>
    <property type="evidence" value="ECO:0007669"/>
    <property type="project" value="UniProtKB-KW"/>
</dbReference>
<evidence type="ECO:0000256" key="1">
    <source>
        <dbReference type="ARBA" id="ARBA00000900"/>
    </source>
</evidence>
<evidence type="ECO:0000256" key="3">
    <source>
        <dbReference type="ARBA" id="ARBA00004496"/>
    </source>
</evidence>
<dbReference type="EMBL" id="PZQS01000004">
    <property type="protein sequence ID" value="PVD31712.1"/>
    <property type="molecule type" value="Genomic_DNA"/>
</dbReference>
<dbReference type="InterPro" id="IPR039739">
    <property type="entry name" value="MAG2/RNF10"/>
</dbReference>
<dbReference type="GO" id="GO:0061630">
    <property type="term" value="F:ubiquitin protein ligase activity"/>
    <property type="evidence" value="ECO:0007669"/>
    <property type="project" value="UniProtKB-EC"/>
</dbReference>
<evidence type="ECO:0000256" key="11">
    <source>
        <dbReference type="ARBA" id="ARBA00022786"/>
    </source>
</evidence>
<dbReference type="GO" id="GO:0000976">
    <property type="term" value="F:transcription cis-regulatory region binding"/>
    <property type="evidence" value="ECO:0007669"/>
    <property type="project" value="TreeGrafter"/>
</dbReference>
<evidence type="ECO:0000313" key="19">
    <source>
        <dbReference type="EMBL" id="PVD31712.1"/>
    </source>
</evidence>
<evidence type="ECO:0000313" key="20">
    <source>
        <dbReference type="Proteomes" id="UP000245119"/>
    </source>
</evidence>
<dbReference type="GO" id="GO:0005634">
    <property type="term" value="C:nucleus"/>
    <property type="evidence" value="ECO:0007669"/>
    <property type="project" value="UniProtKB-SubCell"/>
</dbReference>
<feature type="region of interest" description="Disordered" evidence="17">
    <location>
        <begin position="757"/>
        <end position="789"/>
    </location>
</feature>
<dbReference type="Proteomes" id="UP000245119">
    <property type="component" value="Linkage Group LG4"/>
</dbReference>
<keyword evidence="8" id="KW-0808">Transferase</keyword>
<gene>
    <name evidence="19" type="ORF">C0Q70_07130</name>
</gene>
<proteinExistence type="inferred from homology"/>
<comment type="catalytic activity">
    <reaction evidence="1">
        <text>S-ubiquitinyl-[E2 ubiquitin-conjugating enzyme]-L-cysteine + [acceptor protein]-L-lysine = [E2 ubiquitin-conjugating enzyme]-L-cysteine + N(6)-ubiquitinyl-[acceptor protein]-L-lysine.</text>
        <dbReference type="EC" id="2.3.2.27"/>
    </reaction>
</comment>
<feature type="compositionally biased region" description="Low complexity" evidence="17">
    <location>
        <begin position="713"/>
        <end position="724"/>
    </location>
</feature>
<dbReference type="Pfam" id="PF00097">
    <property type="entry name" value="zf-C3HC4"/>
    <property type="match status" value="1"/>
</dbReference>
<evidence type="ECO:0000256" key="12">
    <source>
        <dbReference type="ARBA" id="ARBA00022833"/>
    </source>
</evidence>
<evidence type="ECO:0000256" key="10">
    <source>
        <dbReference type="ARBA" id="ARBA00022771"/>
    </source>
</evidence>
<evidence type="ECO:0000259" key="18">
    <source>
        <dbReference type="PROSITE" id="PS50089"/>
    </source>
</evidence>
<evidence type="ECO:0000256" key="4">
    <source>
        <dbReference type="ARBA" id="ARBA00004906"/>
    </source>
</evidence>
<dbReference type="SUPFAM" id="SSF57850">
    <property type="entry name" value="RING/U-box"/>
    <property type="match status" value="1"/>
</dbReference>